<feature type="repeat" description="PPR" evidence="19">
    <location>
        <begin position="130"/>
        <end position="164"/>
    </location>
</feature>
<dbReference type="NCBIfam" id="NF003140">
    <property type="entry name" value="PRK04053.1"/>
    <property type="match status" value="1"/>
</dbReference>
<keyword evidence="15" id="KW-0028">Amino-acid biosynthesis</keyword>
<dbReference type="Pfam" id="PF13812">
    <property type="entry name" value="PPR_3"/>
    <property type="match status" value="1"/>
</dbReference>
<dbReference type="NCBIfam" id="TIGR00756">
    <property type="entry name" value="PPR"/>
    <property type="match status" value="1"/>
</dbReference>
<keyword evidence="9" id="KW-0808">Transferase</keyword>
<evidence type="ECO:0000256" key="1">
    <source>
        <dbReference type="ARBA" id="ARBA00001823"/>
    </source>
</evidence>
<evidence type="ECO:0000256" key="20">
    <source>
        <dbReference type="SAM" id="MobiDB-lite"/>
    </source>
</evidence>
<comment type="similarity">
    <text evidence="5">Belongs to the universal ribosomal protein uS13 family.</text>
</comment>
<evidence type="ECO:0000256" key="11">
    <source>
        <dbReference type="ARBA" id="ARBA00022741"/>
    </source>
</evidence>
<dbReference type="GO" id="GO:0003723">
    <property type="term" value="F:RNA binding"/>
    <property type="evidence" value="ECO:0007669"/>
    <property type="project" value="InterPro"/>
</dbReference>
<dbReference type="Proteomes" id="UP001148786">
    <property type="component" value="Unassembled WGS sequence"/>
</dbReference>
<dbReference type="FunFam" id="4.10.910.10:FF:000002">
    <property type="entry name" value="40S ribosomal protein S18"/>
    <property type="match status" value="1"/>
</dbReference>
<dbReference type="PROSITE" id="PS00646">
    <property type="entry name" value="RIBOSOMAL_S13_1"/>
    <property type="match status" value="1"/>
</dbReference>
<evidence type="ECO:0000256" key="6">
    <source>
        <dbReference type="ARBA" id="ARBA00012121"/>
    </source>
</evidence>
<evidence type="ECO:0000259" key="21">
    <source>
        <dbReference type="Pfam" id="PF01583"/>
    </source>
</evidence>
<dbReference type="NCBIfam" id="TIGR00455">
    <property type="entry name" value="apsK"/>
    <property type="match status" value="1"/>
</dbReference>
<dbReference type="InterPro" id="IPR002891">
    <property type="entry name" value="APS"/>
</dbReference>
<reference evidence="23" key="1">
    <citation type="submission" date="2022-07" db="EMBL/GenBank/DDBJ databases">
        <title>Genome Sequence of Agrocybe chaxingu.</title>
        <authorList>
            <person name="Buettner E."/>
        </authorList>
    </citation>
    <scope>NUCLEOTIDE SEQUENCE</scope>
    <source>
        <strain evidence="23">MP-N11</strain>
    </source>
</reference>
<dbReference type="InterPro" id="IPR018269">
    <property type="entry name" value="Ribosomal_uS13_CS"/>
</dbReference>
<dbReference type="EMBL" id="JANKHO010001263">
    <property type="protein sequence ID" value="KAJ3502573.1"/>
    <property type="molecule type" value="Genomic_DNA"/>
</dbReference>
<dbReference type="InterPro" id="IPR001892">
    <property type="entry name" value="Ribosomal_uS13"/>
</dbReference>
<evidence type="ECO:0000256" key="18">
    <source>
        <dbReference type="ARBA" id="ARBA00031464"/>
    </source>
</evidence>
<evidence type="ECO:0000256" key="4">
    <source>
        <dbReference type="ARBA" id="ARBA00007008"/>
    </source>
</evidence>
<evidence type="ECO:0000256" key="7">
    <source>
        <dbReference type="ARBA" id="ARBA00018163"/>
    </source>
</evidence>
<evidence type="ECO:0000256" key="8">
    <source>
        <dbReference type="ARBA" id="ARBA00022490"/>
    </source>
</evidence>
<keyword evidence="24" id="KW-1185">Reference proteome</keyword>
<evidence type="ECO:0000256" key="12">
    <source>
        <dbReference type="ARBA" id="ARBA00022777"/>
    </source>
</evidence>
<keyword evidence="10" id="KW-0677">Repeat</keyword>
<dbReference type="NCBIfam" id="NF003013">
    <property type="entry name" value="PRK03846.1"/>
    <property type="match status" value="1"/>
</dbReference>
<evidence type="ECO:0000256" key="5">
    <source>
        <dbReference type="ARBA" id="ARBA00008080"/>
    </source>
</evidence>
<dbReference type="Pfam" id="PF01583">
    <property type="entry name" value="APS_kinase"/>
    <property type="match status" value="1"/>
</dbReference>
<accession>A0A9W8JUK9</accession>
<dbReference type="InterPro" id="IPR027417">
    <property type="entry name" value="P-loop_NTPase"/>
</dbReference>
<dbReference type="Pfam" id="PF01535">
    <property type="entry name" value="PPR"/>
    <property type="match status" value="1"/>
</dbReference>
<sequence length="821" mass="91420">MFSIRSLAAAGTRLARHASTSASTTTAQHAMQIIAAANLGRFPDALDHATRMKAANVHPDSPPTTPFSALLHTTAAGYSPGQYLTTCSMPLFAPIISPFCTSSRQAQRRRPTQAFWNAIQRMHEFGVTPTPAIYAHIIDFHVQEGNLESALQLLLSMKKHDLIPELSSVHAVVSLAAECGYSRLAIELATYFEHVSLRRLGDATWIQCLSSSAEHLYMDGVLTCWPIVTQELNILPPEGLCLSVLSTAARCGLPDLATDVLRALKAGGVPWQEHHFASLIEAFCRNNQLKEALVTLHIMRSNDIEPTHTTASFVFETVKSDVDSLDSAWAIIDDIHSSNSGLDNAALRVIIQASIFLGDLQRAVGIYKSFSDYGLAPDLETFHLLLDGCIAARHRQLGDILLADIKEAKLEPDVRVYEKMIQLCLTQDIYEDAFFYLEEMKAAKFVPPRRVYEALLKKCSSVEDPRGEMVLQEMKECRYEVDSRSVTNQERTELLKQRGATIWLTGLSASGKSTIACALEQHLLHLHKFTYRLDGDNVRFGLNKDLGFDEKSRNENIRRIGEVAKLFADGGCIAVTAFISPYRADRDLARQLHAQASIPFVEVFVDAPLEVVEERDPKGLYKKARAADFTGISAPYEAPPSPEIHIKTNEIEVTDADGSVPSSPSMSLVVPEAHQQFQHILRLLNTNVDGKRKIMYALTEIKGVGRRYSNLVCKKADVDLNKRAGDLNSDELERLVTIIQNPTQFKIPTWFLNRQKDIVDGKNSQILSNAVDSKLRDDLERLKKIRAHRGLRHFWGLRVRGQHTKTTGRRGKTVGVSKKRG</sequence>
<evidence type="ECO:0000256" key="2">
    <source>
        <dbReference type="ARBA" id="ARBA00004496"/>
    </source>
</evidence>
<evidence type="ECO:0000256" key="10">
    <source>
        <dbReference type="ARBA" id="ARBA00022737"/>
    </source>
</evidence>
<comment type="caution">
    <text evidence="23">The sequence shown here is derived from an EMBL/GenBank/DDBJ whole genome shotgun (WGS) entry which is preliminary data.</text>
</comment>
<keyword evidence="11" id="KW-0547">Nucleotide-binding</keyword>
<evidence type="ECO:0000256" key="17">
    <source>
        <dbReference type="ARBA" id="ARBA00029724"/>
    </source>
</evidence>
<keyword evidence="16" id="KW-0687">Ribonucleoprotein</keyword>
<comment type="subcellular location">
    <subcellularLocation>
        <location evidence="2">Cytoplasm</location>
    </subcellularLocation>
</comment>
<dbReference type="Gene3D" id="1.10.8.50">
    <property type="match status" value="1"/>
</dbReference>
<keyword evidence="14" id="KW-0689">Ribosomal protein</keyword>
<feature type="domain" description="Pentatricopeptide repeat-containing protein-mitochondrial" evidence="22">
    <location>
        <begin position="238"/>
        <end position="370"/>
    </location>
</feature>
<dbReference type="OrthoDB" id="185373at2759"/>
<dbReference type="PROSITE" id="PS50159">
    <property type="entry name" value="RIBOSOMAL_S13_2"/>
    <property type="match status" value="1"/>
</dbReference>
<dbReference type="SUPFAM" id="SSF52540">
    <property type="entry name" value="P-loop containing nucleoside triphosphate hydrolases"/>
    <property type="match status" value="1"/>
</dbReference>
<dbReference type="HAMAP" id="MF_01315">
    <property type="entry name" value="Ribosomal_uS13"/>
    <property type="match status" value="1"/>
</dbReference>
<dbReference type="GO" id="GO:1990904">
    <property type="term" value="C:ribonucleoprotein complex"/>
    <property type="evidence" value="ECO:0007669"/>
    <property type="project" value="UniProtKB-KW"/>
</dbReference>
<dbReference type="Gene3D" id="3.40.50.300">
    <property type="entry name" value="P-loop containing nucleotide triphosphate hydrolases"/>
    <property type="match status" value="1"/>
</dbReference>
<keyword evidence="13" id="KW-0067">ATP-binding</keyword>
<dbReference type="PROSITE" id="PS51375">
    <property type="entry name" value="PPR"/>
    <property type="match status" value="2"/>
</dbReference>
<dbReference type="CDD" id="cd02027">
    <property type="entry name" value="APSK"/>
    <property type="match status" value="1"/>
</dbReference>
<organism evidence="23 24">
    <name type="scientific">Agrocybe chaxingu</name>
    <dbReference type="NCBI Taxonomy" id="84603"/>
    <lineage>
        <taxon>Eukaryota</taxon>
        <taxon>Fungi</taxon>
        <taxon>Dikarya</taxon>
        <taxon>Basidiomycota</taxon>
        <taxon>Agaricomycotina</taxon>
        <taxon>Agaricomycetes</taxon>
        <taxon>Agaricomycetidae</taxon>
        <taxon>Agaricales</taxon>
        <taxon>Agaricineae</taxon>
        <taxon>Strophariaceae</taxon>
        <taxon>Agrocybe</taxon>
    </lineage>
</organism>
<evidence type="ECO:0000256" key="15">
    <source>
        <dbReference type="ARBA" id="ARBA00023192"/>
    </source>
</evidence>
<evidence type="ECO:0000259" key="22">
    <source>
        <dbReference type="Pfam" id="PF23276"/>
    </source>
</evidence>
<dbReference type="InterPro" id="IPR011990">
    <property type="entry name" value="TPR-like_helical_dom_sf"/>
</dbReference>
<dbReference type="GO" id="GO:0005524">
    <property type="term" value="F:ATP binding"/>
    <property type="evidence" value="ECO:0007669"/>
    <property type="project" value="UniProtKB-KW"/>
</dbReference>
<evidence type="ECO:0000313" key="23">
    <source>
        <dbReference type="EMBL" id="KAJ3502573.1"/>
    </source>
</evidence>
<dbReference type="InterPro" id="IPR027437">
    <property type="entry name" value="Rbsml_uS13_C"/>
</dbReference>
<dbReference type="GO" id="GO:0005840">
    <property type="term" value="C:ribosome"/>
    <property type="evidence" value="ECO:0007669"/>
    <property type="project" value="UniProtKB-KW"/>
</dbReference>
<evidence type="ECO:0000256" key="16">
    <source>
        <dbReference type="ARBA" id="ARBA00023274"/>
    </source>
</evidence>
<dbReference type="GO" id="GO:0019344">
    <property type="term" value="P:cysteine biosynthetic process"/>
    <property type="evidence" value="ECO:0007669"/>
    <property type="project" value="UniProtKB-KW"/>
</dbReference>
<proteinExistence type="inferred from homology"/>
<comment type="catalytic activity">
    <reaction evidence="1">
        <text>adenosine 5'-phosphosulfate + ATP = 3'-phosphoadenylyl sulfate + ADP + H(+)</text>
        <dbReference type="Rhea" id="RHEA:24152"/>
        <dbReference type="ChEBI" id="CHEBI:15378"/>
        <dbReference type="ChEBI" id="CHEBI:30616"/>
        <dbReference type="ChEBI" id="CHEBI:58243"/>
        <dbReference type="ChEBI" id="CHEBI:58339"/>
        <dbReference type="ChEBI" id="CHEBI:456216"/>
        <dbReference type="EC" id="2.7.1.25"/>
    </reaction>
</comment>
<evidence type="ECO:0000256" key="19">
    <source>
        <dbReference type="PROSITE-ProRule" id="PRU00708"/>
    </source>
</evidence>
<dbReference type="Pfam" id="PF00416">
    <property type="entry name" value="Ribosomal_S13"/>
    <property type="match status" value="1"/>
</dbReference>
<dbReference type="GO" id="GO:0006412">
    <property type="term" value="P:translation"/>
    <property type="evidence" value="ECO:0007669"/>
    <property type="project" value="InterPro"/>
</dbReference>
<dbReference type="InterPro" id="IPR002885">
    <property type="entry name" value="PPR_rpt"/>
</dbReference>
<feature type="region of interest" description="Disordered" evidence="20">
    <location>
        <begin position="802"/>
        <end position="821"/>
    </location>
</feature>
<dbReference type="FunFam" id="3.40.50.300:FF:000212">
    <property type="entry name" value="Adenylyl-sulfate kinase"/>
    <property type="match status" value="1"/>
</dbReference>
<dbReference type="InterPro" id="IPR010979">
    <property type="entry name" value="Ribosomal_uS13-like_H2TH"/>
</dbReference>
<dbReference type="SUPFAM" id="SSF46946">
    <property type="entry name" value="S13-like H2TH domain"/>
    <property type="match status" value="1"/>
</dbReference>
<dbReference type="Gene3D" id="1.25.40.10">
    <property type="entry name" value="Tetratricopeptide repeat domain"/>
    <property type="match status" value="3"/>
</dbReference>
<comment type="similarity">
    <text evidence="4">Belongs to the APS kinase family.</text>
</comment>
<keyword evidence="15" id="KW-0198">Cysteine biosynthesis</keyword>
<dbReference type="Pfam" id="PF23276">
    <property type="entry name" value="TPR_24"/>
    <property type="match status" value="1"/>
</dbReference>
<dbReference type="PANTHER" id="PTHR11055">
    <property type="entry name" value="BIFUNCTIONAL 3'-PHOSPHOADENOSINE 5'-PHOSPHOSULFATE SYNTHASE"/>
    <property type="match status" value="1"/>
</dbReference>
<dbReference type="GO" id="GO:0004020">
    <property type="term" value="F:adenylylsulfate kinase activity"/>
    <property type="evidence" value="ECO:0007669"/>
    <property type="project" value="UniProtKB-EC"/>
</dbReference>
<dbReference type="GO" id="GO:0003735">
    <property type="term" value="F:structural constituent of ribosome"/>
    <property type="evidence" value="ECO:0007669"/>
    <property type="project" value="InterPro"/>
</dbReference>
<dbReference type="PANTHER" id="PTHR11055:SF1">
    <property type="entry name" value="PAPS SYNTHETASE, ISOFORM D"/>
    <property type="match status" value="1"/>
</dbReference>
<keyword evidence="12" id="KW-0418">Kinase</keyword>
<feature type="domain" description="APS kinase" evidence="21">
    <location>
        <begin position="498"/>
        <end position="647"/>
    </location>
</feature>
<dbReference type="GO" id="GO:0005737">
    <property type="term" value="C:cytoplasm"/>
    <property type="evidence" value="ECO:0007669"/>
    <property type="project" value="UniProtKB-SubCell"/>
</dbReference>
<keyword evidence="8" id="KW-0963">Cytoplasm</keyword>
<dbReference type="FunFam" id="1.10.8.50:FF:000002">
    <property type="entry name" value="40S ribosomal protein S18"/>
    <property type="match status" value="1"/>
</dbReference>
<evidence type="ECO:0000256" key="3">
    <source>
        <dbReference type="ARBA" id="ARBA00004806"/>
    </source>
</evidence>
<evidence type="ECO:0000256" key="13">
    <source>
        <dbReference type="ARBA" id="ARBA00022840"/>
    </source>
</evidence>
<dbReference type="EC" id="2.7.1.25" evidence="6"/>
<dbReference type="GO" id="GO:0000103">
    <property type="term" value="P:sulfate assimilation"/>
    <property type="evidence" value="ECO:0007669"/>
    <property type="project" value="InterPro"/>
</dbReference>
<evidence type="ECO:0000256" key="14">
    <source>
        <dbReference type="ARBA" id="ARBA00022980"/>
    </source>
</evidence>
<gene>
    <name evidence="23" type="ORF">NLJ89_g8825</name>
</gene>
<protein>
    <recommendedName>
        <fullName evidence="7">Adenylyl-sulfate kinase</fullName>
        <ecNumber evidence="6">2.7.1.25</ecNumber>
    </recommendedName>
    <alternativeName>
        <fullName evidence="18">ATP adenosine-5'-phosphosulfate 3'-phosphotransferase</fullName>
    </alternativeName>
    <alternativeName>
        <fullName evidence="17">Adenosine-5'-phosphosulfate kinase</fullName>
    </alternativeName>
</protein>
<evidence type="ECO:0000313" key="24">
    <source>
        <dbReference type="Proteomes" id="UP001148786"/>
    </source>
</evidence>
<feature type="repeat" description="PPR" evidence="19">
    <location>
        <begin position="272"/>
        <end position="306"/>
    </location>
</feature>
<evidence type="ECO:0000256" key="9">
    <source>
        <dbReference type="ARBA" id="ARBA00022679"/>
    </source>
</evidence>
<dbReference type="InterPro" id="IPR057027">
    <property type="entry name" value="TPR_mt"/>
</dbReference>
<dbReference type="Gene3D" id="4.10.910.10">
    <property type="entry name" value="30s ribosomal protein s13, domain 2"/>
    <property type="match status" value="1"/>
</dbReference>
<name>A0A9W8JUK9_9AGAR</name>
<comment type="pathway">
    <text evidence="3">Sulfur metabolism; hydrogen sulfide biosynthesis; sulfite from sulfate: step 2/3.</text>
</comment>
<dbReference type="AlphaFoldDB" id="A0A9W8JUK9"/>
<dbReference type="InterPro" id="IPR059117">
    <property type="entry name" value="APS_kinase_dom"/>
</dbReference>
<dbReference type="HAMAP" id="MF_00065">
    <property type="entry name" value="Adenylyl_sulf_kinase"/>
    <property type="match status" value="1"/>
</dbReference>